<name>A0ABR0IZD0_9PEZI</name>
<reference evidence="2 3" key="1">
    <citation type="submission" date="2023-08" db="EMBL/GenBank/DDBJ databases">
        <title>Black Yeasts Isolated from many extreme environments.</title>
        <authorList>
            <person name="Coleine C."/>
            <person name="Stajich J.E."/>
            <person name="Selbmann L."/>
        </authorList>
    </citation>
    <scope>NUCLEOTIDE SEQUENCE [LARGE SCALE GENOMIC DNA]</scope>
    <source>
        <strain evidence="2 3">CCFEE 536</strain>
    </source>
</reference>
<feature type="non-terminal residue" evidence="2">
    <location>
        <position position="1"/>
    </location>
</feature>
<accession>A0ABR0IZD0</accession>
<proteinExistence type="predicted"/>
<evidence type="ECO:0000313" key="3">
    <source>
        <dbReference type="Proteomes" id="UP001357485"/>
    </source>
</evidence>
<protein>
    <submittedName>
        <fullName evidence="2">Casein kinase 2 regulatory subunit</fullName>
    </submittedName>
</protein>
<gene>
    <name evidence="2" type="primary">CKB2_2</name>
    <name evidence="2" type="ORF">LTR16_010788</name>
</gene>
<evidence type="ECO:0000256" key="1">
    <source>
        <dbReference type="SAM" id="MobiDB-lite"/>
    </source>
</evidence>
<feature type="compositionally biased region" description="Basic and acidic residues" evidence="1">
    <location>
        <begin position="1"/>
        <end position="15"/>
    </location>
</feature>
<feature type="region of interest" description="Disordered" evidence="1">
    <location>
        <begin position="1"/>
        <end position="43"/>
    </location>
</feature>
<feature type="compositionally biased region" description="Acidic residues" evidence="1">
    <location>
        <begin position="20"/>
        <end position="43"/>
    </location>
</feature>
<dbReference type="EMBL" id="JAVRRA010027788">
    <property type="protein sequence ID" value="KAK5052777.1"/>
    <property type="molecule type" value="Genomic_DNA"/>
</dbReference>
<evidence type="ECO:0000313" key="2">
    <source>
        <dbReference type="EMBL" id="KAK5052777.1"/>
    </source>
</evidence>
<dbReference type="Proteomes" id="UP001357485">
    <property type="component" value="Unassembled WGS sequence"/>
</dbReference>
<sequence>DERREEMKERLRSARVETGFEIEDAGDEDIEEDEDDMEGEDGIDDMFEGQMQRV</sequence>
<organism evidence="2 3">
    <name type="scientific">Cryomyces antarcticus</name>
    <dbReference type="NCBI Taxonomy" id="329879"/>
    <lineage>
        <taxon>Eukaryota</taxon>
        <taxon>Fungi</taxon>
        <taxon>Dikarya</taxon>
        <taxon>Ascomycota</taxon>
        <taxon>Pezizomycotina</taxon>
        <taxon>Dothideomycetes</taxon>
        <taxon>Dothideomycetes incertae sedis</taxon>
        <taxon>Cryomyces</taxon>
    </lineage>
</organism>
<comment type="caution">
    <text evidence="2">The sequence shown here is derived from an EMBL/GenBank/DDBJ whole genome shotgun (WGS) entry which is preliminary data.</text>
</comment>
<keyword evidence="3" id="KW-1185">Reference proteome</keyword>